<sequence length="58" mass="6406">MDLNDLRAGFTLLSLLMFVVIAVWAYSKRNKQGFDEMAALPLMDDGGAAANPFARRSE</sequence>
<keyword evidence="3" id="KW-1185">Reference proteome</keyword>
<dbReference type="InterPro" id="IPR008621">
    <property type="entry name" value="Cbb3-typ_cyt_oxidase_comp"/>
</dbReference>
<evidence type="ECO:0000313" key="2">
    <source>
        <dbReference type="EMBL" id="MDT8999175.1"/>
    </source>
</evidence>
<evidence type="ECO:0000256" key="1">
    <source>
        <dbReference type="SAM" id="Phobius"/>
    </source>
</evidence>
<name>A0ABU3P9C1_9BURK</name>
<organism evidence="2 3">
    <name type="scientific">Roseateles aquae</name>
    <dbReference type="NCBI Taxonomy" id="3077235"/>
    <lineage>
        <taxon>Bacteria</taxon>
        <taxon>Pseudomonadati</taxon>
        <taxon>Pseudomonadota</taxon>
        <taxon>Betaproteobacteria</taxon>
        <taxon>Burkholderiales</taxon>
        <taxon>Sphaerotilaceae</taxon>
        <taxon>Roseateles</taxon>
    </lineage>
</organism>
<dbReference type="Pfam" id="PF05545">
    <property type="entry name" value="FixQ"/>
    <property type="match status" value="1"/>
</dbReference>
<keyword evidence="1" id="KW-0812">Transmembrane</keyword>
<dbReference type="EMBL" id="JAVXZY010000002">
    <property type="protein sequence ID" value="MDT8999175.1"/>
    <property type="molecule type" value="Genomic_DNA"/>
</dbReference>
<protein>
    <submittedName>
        <fullName evidence="2">Cbb3-type cytochrome c oxidase subunit 3</fullName>
    </submittedName>
</protein>
<keyword evidence="1" id="KW-0472">Membrane</keyword>
<gene>
    <name evidence="2" type="ORF">RQP53_07835</name>
</gene>
<feature type="transmembrane region" description="Helical" evidence="1">
    <location>
        <begin position="6"/>
        <end position="27"/>
    </location>
</feature>
<dbReference type="Proteomes" id="UP001246372">
    <property type="component" value="Unassembled WGS sequence"/>
</dbReference>
<dbReference type="RefSeq" id="WP_315649665.1">
    <property type="nucleotide sequence ID" value="NZ_JAVXZY010000002.1"/>
</dbReference>
<accession>A0ABU3P9C1</accession>
<evidence type="ECO:0000313" key="3">
    <source>
        <dbReference type="Proteomes" id="UP001246372"/>
    </source>
</evidence>
<comment type="caution">
    <text evidence="2">The sequence shown here is derived from an EMBL/GenBank/DDBJ whole genome shotgun (WGS) entry which is preliminary data.</text>
</comment>
<keyword evidence="1" id="KW-1133">Transmembrane helix</keyword>
<reference evidence="2" key="1">
    <citation type="submission" date="2023-09" db="EMBL/GenBank/DDBJ databases">
        <title>Paucibacter sp. APW11 Genome sequencing and assembly.</title>
        <authorList>
            <person name="Kim I."/>
        </authorList>
    </citation>
    <scope>NUCLEOTIDE SEQUENCE</scope>
    <source>
        <strain evidence="2">APW11</strain>
    </source>
</reference>
<proteinExistence type="predicted"/>